<name>A0A318A2V4_9MICO</name>
<gene>
    <name evidence="6" type="ORF">CTB96_01900</name>
</gene>
<dbReference type="InterPro" id="IPR027417">
    <property type="entry name" value="P-loop_NTPase"/>
</dbReference>
<feature type="compositionally biased region" description="Polar residues" evidence="4">
    <location>
        <begin position="371"/>
        <end position="384"/>
    </location>
</feature>
<comment type="caution">
    <text evidence="6">The sequence shown here is derived from an EMBL/GenBank/DDBJ whole genome shotgun (WGS) entry which is preliminary data.</text>
</comment>
<keyword evidence="1" id="KW-0813">Transport</keyword>
<feature type="compositionally biased region" description="Basic and acidic residues" evidence="4">
    <location>
        <begin position="1"/>
        <end position="18"/>
    </location>
</feature>
<dbReference type="PANTHER" id="PTHR42794:SF2">
    <property type="entry name" value="ABC TRANSPORTER ATP-BINDING PROTEIN"/>
    <property type="match status" value="1"/>
</dbReference>
<accession>A0A318A2V4</accession>
<organism evidence="6 7">
    <name type="scientific">Cryobacterium arcticum</name>
    <dbReference type="NCBI Taxonomy" id="670052"/>
    <lineage>
        <taxon>Bacteria</taxon>
        <taxon>Bacillati</taxon>
        <taxon>Actinomycetota</taxon>
        <taxon>Actinomycetes</taxon>
        <taxon>Micrococcales</taxon>
        <taxon>Microbacteriaceae</taxon>
        <taxon>Cryobacterium</taxon>
    </lineage>
</organism>
<feature type="region of interest" description="Disordered" evidence="4">
    <location>
        <begin position="1"/>
        <end position="50"/>
    </location>
</feature>
<dbReference type="EMBL" id="QHLY01000005">
    <property type="protein sequence ID" value="PXA71707.1"/>
    <property type="molecule type" value="Genomic_DNA"/>
</dbReference>
<dbReference type="OrthoDB" id="5296765at2"/>
<dbReference type="GO" id="GO:0016887">
    <property type="term" value="F:ATP hydrolysis activity"/>
    <property type="evidence" value="ECO:0007669"/>
    <property type="project" value="InterPro"/>
</dbReference>
<keyword evidence="2" id="KW-0547">Nucleotide-binding</keyword>
<evidence type="ECO:0000256" key="1">
    <source>
        <dbReference type="ARBA" id="ARBA00022448"/>
    </source>
</evidence>
<keyword evidence="7" id="KW-1185">Reference proteome</keyword>
<evidence type="ECO:0000256" key="2">
    <source>
        <dbReference type="ARBA" id="ARBA00022741"/>
    </source>
</evidence>
<evidence type="ECO:0000313" key="7">
    <source>
        <dbReference type="Proteomes" id="UP000246722"/>
    </source>
</evidence>
<dbReference type="InterPro" id="IPR003439">
    <property type="entry name" value="ABC_transporter-like_ATP-bd"/>
</dbReference>
<dbReference type="SUPFAM" id="SSF52540">
    <property type="entry name" value="P-loop containing nucleoside triphosphate hydrolases"/>
    <property type="match status" value="1"/>
</dbReference>
<feature type="region of interest" description="Disordered" evidence="4">
    <location>
        <begin position="320"/>
        <end position="384"/>
    </location>
</feature>
<dbReference type="Gene3D" id="3.40.50.300">
    <property type="entry name" value="P-loop containing nucleotide triphosphate hydrolases"/>
    <property type="match status" value="1"/>
</dbReference>
<feature type="compositionally biased region" description="Polar residues" evidence="4">
    <location>
        <begin position="19"/>
        <end position="48"/>
    </location>
</feature>
<dbReference type="PROSITE" id="PS00211">
    <property type="entry name" value="ABC_TRANSPORTER_1"/>
    <property type="match status" value="1"/>
</dbReference>
<sequence>MSAERETARRAKGSREDSSGQSQDTTLTPTALSPNSTTREDSSGQSRRGSLAPTVISAAAGDAGAAGVVLDGVSLSIEGTRILQDISATLPAGSVTGLLGPNGAGKSSLLRIIAGIDRADAGTVTLDGVVVGQLRRREAAQRIALLEQNVAPSVDLSVREVVLLGRIPHRSRLLGSFGGDDDLDVVTAALAMVGAADLLDRRWHTLSGGQQQRVQIARALAQRPSLLLLDEPTNHLDVSAQLSLLHQVRGLGLTSVLALHDLNLAAAYCDRIVLLQGGRLAAFGTPAEVLRPDVIRQVYGVDCDIVPHPRTGRPVIVFSGPDDPMPAPADPRVATSGPLAAPHRAPTGNSLVADSRVASSGPVAAPYGAPTGNSPASDPNEGIS</sequence>
<evidence type="ECO:0000256" key="4">
    <source>
        <dbReference type="SAM" id="MobiDB-lite"/>
    </source>
</evidence>
<reference evidence="6 7" key="1">
    <citation type="submission" date="2018-05" db="EMBL/GenBank/DDBJ databases">
        <title>Genetic diversity of glacier-inhabiting Cryobacterium bacteria in China and description of Cryobacterium mengkeensis sp. nov. and Arthrobacter glacialis sp. nov.</title>
        <authorList>
            <person name="Liu Q."/>
            <person name="Xin Y.-H."/>
        </authorList>
    </citation>
    <scope>NUCLEOTIDE SEQUENCE [LARGE SCALE GENOMIC DNA]</scope>
    <source>
        <strain evidence="6 7">SK-1</strain>
    </source>
</reference>
<dbReference type="Proteomes" id="UP000246722">
    <property type="component" value="Unassembled WGS sequence"/>
</dbReference>
<evidence type="ECO:0000256" key="3">
    <source>
        <dbReference type="ARBA" id="ARBA00022840"/>
    </source>
</evidence>
<evidence type="ECO:0000259" key="5">
    <source>
        <dbReference type="PROSITE" id="PS50893"/>
    </source>
</evidence>
<dbReference type="InterPro" id="IPR017871">
    <property type="entry name" value="ABC_transporter-like_CS"/>
</dbReference>
<dbReference type="Pfam" id="PF00005">
    <property type="entry name" value="ABC_tran"/>
    <property type="match status" value="1"/>
</dbReference>
<dbReference type="GO" id="GO:0005524">
    <property type="term" value="F:ATP binding"/>
    <property type="evidence" value="ECO:0007669"/>
    <property type="project" value="UniProtKB-KW"/>
</dbReference>
<dbReference type="AlphaFoldDB" id="A0A318A2V4"/>
<keyword evidence="3 6" id="KW-0067">ATP-binding</keyword>
<dbReference type="PANTHER" id="PTHR42794">
    <property type="entry name" value="HEMIN IMPORT ATP-BINDING PROTEIN HMUV"/>
    <property type="match status" value="1"/>
</dbReference>
<proteinExistence type="predicted"/>
<protein>
    <submittedName>
        <fullName evidence="6">Iron ABC transporter ATP-binding protein</fullName>
    </submittedName>
</protein>
<feature type="domain" description="ABC transporter" evidence="5">
    <location>
        <begin position="68"/>
        <end position="302"/>
    </location>
</feature>
<evidence type="ECO:0000313" key="6">
    <source>
        <dbReference type="EMBL" id="PXA71707.1"/>
    </source>
</evidence>
<dbReference type="SMART" id="SM00382">
    <property type="entry name" value="AAA"/>
    <property type="match status" value="1"/>
</dbReference>
<dbReference type="FunFam" id="3.40.50.300:FF:000134">
    <property type="entry name" value="Iron-enterobactin ABC transporter ATP-binding protein"/>
    <property type="match status" value="1"/>
</dbReference>
<dbReference type="CDD" id="cd03214">
    <property type="entry name" value="ABC_Iron-Siderophores_B12_Hemin"/>
    <property type="match status" value="1"/>
</dbReference>
<dbReference type="PROSITE" id="PS50893">
    <property type="entry name" value="ABC_TRANSPORTER_2"/>
    <property type="match status" value="1"/>
</dbReference>
<dbReference type="InterPro" id="IPR003593">
    <property type="entry name" value="AAA+_ATPase"/>
</dbReference>